<dbReference type="Proteomes" id="UP000887580">
    <property type="component" value="Unplaced"/>
</dbReference>
<proteinExistence type="predicted"/>
<organism evidence="1 2">
    <name type="scientific">Panagrolaimus sp. PS1159</name>
    <dbReference type="NCBI Taxonomy" id="55785"/>
    <lineage>
        <taxon>Eukaryota</taxon>
        <taxon>Metazoa</taxon>
        <taxon>Ecdysozoa</taxon>
        <taxon>Nematoda</taxon>
        <taxon>Chromadorea</taxon>
        <taxon>Rhabditida</taxon>
        <taxon>Tylenchina</taxon>
        <taxon>Panagrolaimomorpha</taxon>
        <taxon>Panagrolaimoidea</taxon>
        <taxon>Panagrolaimidae</taxon>
        <taxon>Panagrolaimus</taxon>
    </lineage>
</organism>
<accession>A0AC35FU52</accession>
<sequence>MPAMVAERVFATILIKDYEFNPRRWIFIIIAIFEFFMSFSSVYLFYYENLSELYFLTFILFLDVTAFIIYLICEYINLRRYQRYFRTNLTCFKHVMSLSERFQLAENIKSSRVFKPLAILVTIFNILLVAIGLAKPLNLGIFAKNIIYLLFELNIVVYAVCIPSITLFRNQIWRNQIYQIFSKIAIIKKCLPKIETNTVHLRNTFGKNMILNVDRQQNYYFKELNKSWNYNRQE</sequence>
<evidence type="ECO:0000313" key="2">
    <source>
        <dbReference type="WBParaSite" id="PS1159_v2.g20786.t1"/>
    </source>
</evidence>
<evidence type="ECO:0000313" key="1">
    <source>
        <dbReference type="Proteomes" id="UP000887580"/>
    </source>
</evidence>
<protein>
    <submittedName>
        <fullName evidence="2">Gustatory receptor</fullName>
    </submittedName>
</protein>
<reference evidence="2" key="1">
    <citation type="submission" date="2022-11" db="UniProtKB">
        <authorList>
            <consortium name="WormBaseParasite"/>
        </authorList>
    </citation>
    <scope>IDENTIFICATION</scope>
</reference>
<dbReference type="WBParaSite" id="PS1159_v2.g20786.t1">
    <property type="protein sequence ID" value="PS1159_v2.g20786.t1"/>
    <property type="gene ID" value="PS1159_v2.g20786"/>
</dbReference>
<name>A0AC35FU52_9BILA</name>